<feature type="compositionally biased region" description="Polar residues" evidence="1">
    <location>
        <begin position="21"/>
        <end position="35"/>
    </location>
</feature>
<evidence type="ECO:0000313" key="2">
    <source>
        <dbReference type="EMBL" id="CAD8078684.1"/>
    </source>
</evidence>
<dbReference type="Proteomes" id="UP000692954">
    <property type="component" value="Unassembled WGS sequence"/>
</dbReference>
<feature type="region of interest" description="Disordered" evidence="1">
    <location>
        <begin position="21"/>
        <end position="41"/>
    </location>
</feature>
<dbReference type="AlphaFoldDB" id="A0A8S1MUX6"/>
<evidence type="ECO:0000256" key="1">
    <source>
        <dbReference type="SAM" id="MobiDB-lite"/>
    </source>
</evidence>
<organism evidence="2 3">
    <name type="scientific">Paramecium sonneborni</name>
    <dbReference type="NCBI Taxonomy" id="65129"/>
    <lineage>
        <taxon>Eukaryota</taxon>
        <taxon>Sar</taxon>
        <taxon>Alveolata</taxon>
        <taxon>Ciliophora</taxon>
        <taxon>Intramacronucleata</taxon>
        <taxon>Oligohymenophorea</taxon>
        <taxon>Peniculida</taxon>
        <taxon>Parameciidae</taxon>
        <taxon>Paramecium</taxon>
    </lineage>
</organism>
<reference evidence="2" key="1">
    <citation type="submission" date="2021-01" db="EMBL/GenBank/DDBJ databases">
        <authorList>
            <consortium name="Genoscope - CEA"/>
            <person name="William W."/>
        </authorList>
    </citation>
    <scope>NUCLEOTIDE SEQUENCE</scope>
</reference>
<accession>A0A8S1MUX6</accession>
<gene>
    <name evidence="2" type="ORF">PSON_ATCC_30995.1.T0380051</name>
</gene>
<name>A0A8S1MUX6_9CILI</name>
<protein>
    <submittedName>
        <fullName evidence="2">Uncharacterized protein</fullName>
    </submittedName>
</protein>
<comment type="caution">
    <text evidence="2">The sequence shown here is derived from an EMBL/GenBank/DDBJ whole genome shotgun (WGS) entry which is preliminary data.</text>
</comment>
<dbReference type="OrthoDB" id="290484at2759"/>
<dbReference type="EMBL" id="CAJJDN010000038">
    <property type="protein sequence ID" value="CAD8078684.1"/>
    <property type="molecule type" value="Genomic_DNA"/>
</dbReference>
<keyword evidence="3" id="KW-1185">Reference proteome</keyword>
<proteinExistence type="predicted"/>
<evidence type="ECO:0000313" key="3">
    <source>
        <dbReference type="Proteomes" id="UP000692954"/>
    </source>
</evidence>
<sequence>MNYSSQNKYDRTDSKTLRYTTNQKKLETQTSFNKSPQKEKRKFNDEYEGTINSNYQTRYNFFVHRARIPPQPMFKTTVQKYGVIKHVLRSTERIHSESQKHHQNLTKQRSERDLFVNKLISASTKRTYKKIKQEYLISNEKSDLISRGEITYLQNSEIDSKPFLGDNLLQISHFENKLIGKNKYQIISYAKKEERKNILNQTENDIIDDDASETNFLVFKSKKKF</sequence>